<protein>
    <submittedName>
        <fullName evidence="1">Uncharacterized protein</fullName>
    </submittedName>
</protein>
<keyword evidence="2" id="KW-1185">Reference proteome</keyword>
<gene>
    <name evidence="1" type="ORF">HPB47_016087</name>
</gene>
<accession>A0AC60QRX2</accession>
<evidence type="ECO:0000313" key="2">
    <source>
        <dbReference type="Proteomes" id="UP000805193"/>
    </source>
</evidence>
<reference evidence="1 2" key="1">
    <citation type="journal article" date="2020" name="Cell">
        <title>Large-Scale Comparative Analyses of Tick Genomes Elucidate Their Genetic Diversity and Vector Capacities.</title>
        <authorList>
            <consortium name="Tick Genome and Microbiome Consortium (TIGMIC)"/>
            <person name="Jia N."/>
            <person name="Wang J."/>
            <person name="Shi W."/>
            <person name="Du L."/>
            <person name="Sun Y."/>
            <person name="Zhan W."/>
            <person name="Jiang J.F."/>
            <person name="Wang Q."/>
            <person name="Zhang B."/>
            <person name="Ji P."/>
            <person name="Bell-Sakyi L."/>
            <person name="Cui X.M."/>
            <person name="Yuan T.T."/>
            <person name="Jiang B.G."/>
            <person name="Yang W.F."/>
            <person name="Lam T.T."/>
            <person name="Chang Q.C."/>
            <person name="Ding S.J."/>
            <person name="Wang X.J."/>
            <person name="Zhu J.G."/>
            <person name="Ruan X.D."/>
            <person name="Zhao L."/>
            <person name="Wei J.T."/>
            <person name="Ye R.Z."/>
            <person name="Que T.C."/>
            <person name="Du C.H."/>
            <person name="Zhou Y.H."/>
            <person name="Cheng J.X."/>
            <person name="Dai P.F."/>
            <person name="Guo W.B."/>
            <person name="Han X.H."/>
            <person name="Huang E.J."/>
            <person name="Li L.F."/>
            <person name="Wei W."/>
            <person name="Gao Y.C."/>
            <person name="Liu J.Z."/>
            <person name="Shao H.Z."/>
            <person name="Wang X."/>
            <person name="Wang C.C."/>
            <person name="Yang T.C."/>
            <person name="Huo Q.B."/>
            <person name="Li W."/>
            <person name="Chen H.Y."/>
            <person name="Chen S.E."/>
            <person name="Zhou L.G."/>
            <person name="Ni X.B."/>
            <person name="Tian J.H."/>
            <person name="Sheng Y."/>
            <person name="Liu T."/>
            <person name="Pan Y.S."/>
            <person name="Xia L.Y."/>
            <person name="Li J."/>
            <person name="Zhao F."/>
            <person name="Cao W.C."/>
        </authorList>
    </citation>
    <scope>NUCLEOTIDE SEQUENCE [LARGE SCALE GENOMIC DNA]</scope>
    <source>
        <strain evidence="1">Iper-2018</strain>
    </source>
</reference>
<comment type="caution">
    <text evidence="1">The sequence shown here is derived from an EMBL/GenBank/DDBJ whole genome shotgun (WGS) entry which is preliminary data.</text>
</comment>
<proteinExistence type="predicted"/>
<organism evidence="1 2">
    <name type="scientific">Ixodes persulcatus</name>
    <name type="common">Taiga tick</name>
    <dbReference type="NCBI Taxonomy" id="34615"/>
    <lineage>
        <taxon>Eukaryota</taxon>
        <taxon>Metazoa</taxon>
        <taxon>Ecdysozoa</taxon>
        <taxon>Arthropoda</taxon>
        <taxon>Chelicerata</taxon>
        <taxon>Arachnida</taxon>
        <taxon>Acari</taxon>
        <taxon>Parasitiformes</taxon>
        <taxon>Ixodida</taxon>
        <taxon>Ixodoidea</taxon>
        <taxon>Ixodidae</taxon>
        <taxon>Ixodinae</taxon>
        <taxon>Ixodes</taxon>
    </lineage>
</organism>
<sequence length="110" mass="12362">MTMDAWTMSPPPSPEDRRILEATLDDPFLAARDIRDALEPEISDTAVRRRLYDASLHSHVACQSPLLTERHKQLRLTSPTLWRIRVWKTGPTSSSATSLRSAPVRPAEAS</sequence>
<name>A0AC60QRX2_IXOPE</name>
<dbReference type="Proteomes" id="UP000805193">
    <property type="component" value="Unassembled WGS sequence"/>
</dbReference>
<evidence type="ECO:0000313" key="1">
    <source>
        <dbReference type="EMBL" id="KAG0440992.1"/>
    </source>
</evidence>
<dbReference type="EMBL" id="JABSTQ010004801">
    <property type="protein sequence ID" value="KAG0440992.1"/>
    <property type="molecule type" value="Genomic_DNA"/>
</dbReference>